<accession>A0AAV6MRA7</accession>
<feature type="non-terminal residue" evidence="1">
    <location>
        <position position="1"/>
    </location>
</feature>
<keyword evidence="2" id="KW-1185">Reference proteome</keyword>
<dbReference type="Proteomes" id="UP000685013">
    <property type="component" value="Chromosome 12"/>
</dbReference>
<organism evidence="1 2">
    <name type="scientific">Cucurbita argyrosperma subsp. sororia</name>
    <dbReference type="NCBI Taxonomy" id="37648"/>
    <lineage>
        <taxon>Eukaryota</taxon>
        <taxon>Viridiplantae</taxon>
        <taxon>Streptophyta</taxon>
        <taxon>Embryophyta</taxon>
        <taxon>Tracheophyta</taxon>
        <taxon>Spermatophyta</taxon>
        <taxon>Magnoliopsida</taxon>
        <taxon>eudicotyledons</taxon>
        <taxon>Gunneridae</taxon>
        <taxon>Pentapetalae</taxon>
        <taxon>rosids</taxon>
        <taxon>fabids</taxon>
        <taxon>Cucurbitales</taxon>
        <taxon>Cucurbitaceae</taxon>
        <taxon>Cucurbiteae</taxon>
        <taxon>Cucurbita</taxon>
    </lineage>
</organism>
<proteinExistence type="predicted"/>
<evidence type="ECO:0000313" key="2">
    <source>
        <dbReference type="Proteomes" id="UP000685013"/>
    </source>
</evidence>
<dbReference type="EMBL" id="JAGKQH010000012">
    <property type="protein sequence ID" value="KAG6585606.1"/>
    <property type="molecule type" value="Genomic_DNA"/>
</dbReference>
<sequence length="67" mass="7469">MVSLFETQNQILLSLSNSGGIFLSLALSLSGDFDYLEWLLLLLSLNPRRGRTSRLMLGTLTRPICVI</sequence>
<dbReference type="AlphaFoldDB" id="A0AAV6MRA7"/>
<gene>
    <name evidence="1" type="ORF">SDJN03_18339</name>
</gene>
<evidence type="ECO:0000313" key="1">
    <source>
        <dbReference type="EMBL" id="KAG6585606.1"/>
    </source>
</evidence>
<name>A0AAV6MRA7_9ROSI</name>
<protein>
    <submittedName>
        <fullName evidence="1">Uncharacterized protein</fullName>
    </submittedName>
</protein>
<comment type="caution">
    <text evidence="1">The sequence shown here is derived from an EMBL/GenBank/DDBJ whole genome shotgun (WGS) entry which is preliminary data.</text>
</comment>
<reference evidence="1 2" key="1">
    <citation type="journal article" date="2021" name="Hortic Res">
        <title>The domestication of Cucurbita argyrosperma as revealed by the genome of its wild relative.</title>
        <authorList>
            <person name="Barrera-Redondo J."/>
            <person name="Sanchez-de la Vega G."/>
            <person name="Aguirre-Liguori J.A."/>
            <person name="Castellanos-Morales G."/>
            <person name="Gutierrez-Guerrero Y.T."/>
            <person name="Aguirre-Dugua X."/>
            <person name="Aguirre-Planter E."/>
            <person name="Tenaillon M.I."/>
            <person name="Lira-Saade R."/>
            <person name="Eguiarte L.E."/>
        </authorList>
    </citation>
    <scope>NUCLEOTIDE SEQUENCE [LARGE SCALE GENOMIC DNA]</scope>
    <source>
        <strain evidence="1">JBR-2021</strain>
    </source>
</reference>